<accession>A0A1Q9LCA4</accession>
<dbReference type="AlphaFoldDB" id="A0A1Q9LCA4"/>
<protein>
    <recommendedName>
        <fullName evidence="5">Secreted protein</fullName>
    </recommendedName>
</protein>
<keyword evidence="2" id="KW-0812">Transmembrane</keyword>
<dbReference type="STRING" id="1193682.BJP25_04855"/>
<comment type="caution">
    <text evidence="3">The sequence shown here is derived from an EMBL/GenBank/DDBJ whole genome shotgun (WGS) entry which is preliminary data.</text>
</comment>
<evidence type="ECO:0000313" key="3">
    <source>
        <dbReference type="EMBL" id="OLR89635.1"/>
    </source>
</evidence>
<reference evidence="3 4" key="1">
    <citation type="submission" date="2016-10" db="EMBL/GenBank/DDBJ databases">
        <title>The Draft Genome Sequence of Actinokineospora bangkokensis 44EHWT reveals the biosynthetic pathway of antifungal compounds Thailandins with unusual extender unit butylmalonyl-CoA.</title>
        <authorList>
            <person name="Greule A."/>
            <person name="Intra B."/>
            <person name="Flemming S."/>
            <person name="Rommel M.G."/>
            <person name="Panbangred W."/>
            <person name="Bechthold A."/>
        </authorList>
    </citation>
    <scope>NUCLEOTIDE SEQUENCE [LARGE SCALE GENOMIC DNA]</scope>
    <source>
        <strain evidence="3 4">44EHW</strain>
    </source>
</reference>
<name>A0A1Q9LCA4_9PSEU</name>
<dbReference type="EMBL" id="MKQR01000031">
    <property type="protein sequence ID" value="OLR89635.1"/>
    <property type="molecule type" value="Genomic_DNA"/>
</dbReference>
<dbReference type="RefSeq" id="WP_075978604.1">
    <property type="nucleotide sequence ID" value="NZ_MKQR01000031.1"/>
</dbReference>
<keyword evidence="4" id="KW-1185">Reference proteome</keyword>
<evidence type="ECO:0008006" key="5">
    <source>
        <dbReference type="Google" id="ProtNLM"/>
    </source>
</evidence>
<evidence type="ECO:0000256" key="2">
    <source>
        <dbReference type="SAM" id="Phobius"/>
    </source>
</evidence>
<feature type="region of interest" description="Disordered" evidence="1">
    <location>
        <begin position="173"/>
        <end position="202"/>
    </location>
</feature>
<sequence>MSTGAIIAVVVAAVVVVAVVAVVAKVASRRAHLRRTFGPEYDRTVSEHPRREAERELLAREKEHAELDIRPLDPQARERYSAQWRQVQERFVDQPAPAVEEADRLVTALMAERGYPTEGSHEDKLRRLSVEHASTLDHYRKAHEVRGRDGASTEDLREAMVHYRSLFTDLLGGDEHDRADHRDEGHRTGERCAVDAHQHVSR</sequence>
<organism evidence="3 4">
    <name type="scientific">Actinokineospora bangkokensis</name>
    <dbReference type="NCBI Taxonomy" id="1193682"/>
    <lineage>
        <taxon>Bacteria</taxon>
        <taxon>Bacillati</taxon>
        <taxon>Actinomycetota</taxon>
        <taxon>Actinomycetes</taxon>
        <taxon>Pseudonocardiales</taxon>
        <taxon>Pseudonocardiaceae</taxon>
        <taxon>Actinokineospora</taxon>
    </lineage>
</organism>
<gene>
    <name evidence="3" type="ORF">BJP25_04855</name>
</gene>
<keyword evidence="2" id="KW-0472">Membrane</keyword>
<dbReference type="Proteomes" id="UP000186040">
    <property type="component" value="Unassembled WGS sequence"/>
</dbReference>
<proteinExistence type="predicted"/>
<evidence type="ECO:0000313" key="4">
    <source>
        <dbReference type="Proteomes" id="UP000186040"/>
    </source>
</evidence>
<keyword evidence="2" id="KW-1133">Transmembrane helix</keyword>
<feature type="transmembrane region" description="Helical" evidence="2">
    <location>
        <begin position="6"/>
        <end position="27"/>
    </location>
</feature>
<evidence type="ECO:0000256" key="1">
    <source>
        <dbReference type="SAM" id="MobiDB-lite"/>
    </source>
</evidence>